<keyword evidence="3" id="KW-0206">Cytoskeleton</keyword>
<dbReference type="InterPro" id="IPR004148">
    <property type="entry name" value="BAR_dom"/>
</dbReference>
<protein>
    <recommendedName>
        <fullName evidence="4">BAR domain-containing protein</fullName>
    </recommendedName>
</protein>
<proteinExistence type="predicted"/>
<feature type="domain" description="BAR" evidence="4">
    <location>
        <begin position="314"/>
        <end position="537"/>
    </location>
</feature>
<dbReference type="GO" id="GO:0031097">
    <property type="term" value="C:medial cortex"/>
    <property type="evidence" value="ECO:0007669"/>
    <property type="project" value="TreeGrafter"/>
</dbReference>
<keyword evidence="6" id="KW-1185">Reference proteome</keyword>
<dbReference type="InterPro" id="IPR046982">
    <property type="entry name" value="BIN3/RVS161-like"/>
</dbReference>
<dbReference type="CDD" id="cd07591">
    <property type="entry name" value="BAR_Rvs161p"/>
    <property type="match status" value="1"/>
</dbReference>
<dbReference type="GO" id="GO:0051666">
    <property type="term" value="P:actin cortical patch localization"/>
    <property type="evidence" value="ECO:0007669"/>
    <property type="project" value="InterPro"/>
</dbReference>
<dbReference type="GO" id="GO:0097320">
    <property type="term" value="P:plasma membrane tubulation"/>
    <property type="evidence" value="ECO:0007669"/>
    <property type="project" value="TreeGrafter"/>
</dbReference>
<dbReference type="Pfam" id="PF03114">
    <property type="entry name" value="BAR"/>
    <property type="match status" value="1"/>
</dbReference>
<dbReference type="PANTHER" id="PTHR47174:SF3">
    <property type="entry name" value="BRIDGING INTEGRATOR 3"/>
    <property type="match status" value="1"/>
</dbReference>
<evidence type="ECO:0000256" key="2">
    <source>
        <dbReference type="ARBA" id="ARBA00022490"/>
    </source>
</evidence>
<comment type="caution">
    <text evidence="5">The sequence shown here is derived from an EMBL/GenBank/DDBJ whole genome shotgun (WGS) entry which is preliminary data.</text>
</comment>
<dbReference type="PANTHER" id="PTHR47174">
    <property type="entry name" value="BRIDGING INTEGRATOR 3"/>
    <property type="match status" value="1"/>
</dbReference>
<dbReference type="Proteomes" id="UP001215598">
    <property type="component" value="Unassembled WGS sequence"/>
</dbReference>
<dbReference type="EMBL" id="JARKIB010000020">
    <property type="protein sequence ID" value="KAJ7768224.1"/>
    <property type="molecule type" value="Genomic_DNA"/>
</dbReference>
<dbReference type="InterPro" id="IPR027267">
    <property type="entry name" value="AH/BAR_dom_sf"/>
</dbReference>
<keyword evidence="2" id="KW-0963">Cytoplasm</keyword>
<dbReference type="FunFam" id="1.20.1270.60:FF:000014">
    <property type="entry name" value="Protein hob3, variant"/>
    <property type="match status" value="1"/>
</dbReference>
<evidence type="ECO:0000313" key="6">
    <source>
        <dbReference type="Proteomes" id="UP001215598"/>
    </source>
</evidence>
<dbReference type="Gene3D" id="1.20.1270.60">
    <property type="entry name" value="Arfaptin homology (AH) domain/BAR domain"/>
    <property type="match status" value="1"/>
</dbReference>
<evidence type="ECO:0000256" key="3">
    <source>
        <dbReference type="ARBA" id="ARBA00023212"/>
    </source>
</evidence>
<evidence type="ECO:0000259" key="4">
    <source>
        <dbReference type="PROSITE" id="PS51021"/>
    </source>
</evidence>
<dbReference type="PROSITE" id="PS51021">
    <property type="entry name" value="BAR"/>
    <property type="match status" value="1"/>
</dbReference>
<comment type="subcellular location">
    <subcellularLocation>
        <location evidence="1">Cytoplasm</location>
        <location evidence="1">Cytoskeleton</location>
    </subcellularLocation>
</comment>
<evidence type="ECO:0000313" key="5">
    <source>
        <dbReference type="EMBL" id="KAJ7768224.1"/>
    </source>
</evidence>
<organism evidence="5 6">
    <name type="scientific">Mycena metata</name>
    <dbReference type="NCBI Taxonomy" id="1033252"/>
    <lineage>
        <taxon>Eukaryota</taxon>
        <taxon>Fungi</taxon>
        <taxon>Dikarya</taxon>
        <taxon>Basidiomycota</taxon>
        <taxon>Agaricomycotina</taxon>
        <taxon>Agaricomycetes</taxon>
        <taxon>Agaricomycetidae</taxon>
        <taxon>Agaricales</taxon>
        <taxon>Marasmiineae</taxon>
        <taxon>Mycenaceae</taxon>
        <taxon>Mycena</taxon>
    </lineage>
</organism>
<dbReference type="GO" id="GO:0030479">
    <property type="term" value="C:actin cortical patch"/>
    <property type="evidence" value="ECO:0007669"/>
    <property type="project" value="TreeGrafter"/>
</dbReference>
<dbReference type="AlphaFoldDB" id="A0AAD7NNI9"/>
<dbReference type="GO" id="GO:1990528">
    <property type="term" value="C:Rvs161p-Rvs167p complex"/>
    <property type="evidence" value="ECO:0007669"/>
    <property type="project" value="TreeGrafter"/>
</dbReference>
<reference evidence="5" key="1">
    <citation type="submission" date="2023-03" db="EMBL/GenBank/DDBJ databases">
        <title>Massive genome expansion in bonnet fungi (Mycena s.s.) driven by repeated elements and novel gene families across ecological guilds.</title>
        <authorList>
            <consortium name="Lawrence Berkeley National Laboratory"/>
            <person name="Harder C.B."/>
            <person name="Miyauchi S."/>
            <person name="Viragh M."/>
            <person name="Kuo A."/>
            <person name="Thoen E."/>
            <person name="Andreopoulos B."/>
            <person name="Lu D."/>
            <person name="Skrede I."/>
            <person name="Drula E."/>
            <person name="Henrissat B."/>
            <person name="Morin E."/>
            <person name="Kohler A."/>
            <person name="Barry K."/>
            <person name="LaButti K."/>
            <person name="Morin E."/>
            <person name="Salamov A."/>
            <person name="Lipzen A."/>
            <person name="Mereny Z."/>
            <person name="Hegedus B."/>
            <person name="Baldrian P."/>
            <person name="Stursova M."/>
            <person name="Weitz H."/>
            <person name="Taylor A."/>
            <person name="Grigoriev I.V."/>
            <person name="Nagy L.G."/>
            <person name="Martin F."/>
            <person name="Kauserud H."/>
        </authorList>
    </citation>
    <scope>NUCLEOTIDE SEQUENCE</scope>
    <source>
        <strain evidence="5">CBHHK182m</strain>
    </source>
</reference>
<dbReference type="GO" id="GO:0006897">
    <property type="term" value="P:endocytosis"/>
    <property type="evidence" value="ECO:0007669"/>
    <property type="project" value="InterPro"/>
</dbReference>
<dbReference type="InterPro" id="IPR037429">
    <property type="entry name" value="Rvs161/Hob3_BAR"/>
</dbReference>
<dbReference type="SUPFAM" id="SSF103657">
    <property type="entry name" value="BAR/IMD domain-like"/>
    <property type="match status" value="1"/>
</dbReference>
<name>A0AAD7NNI9_9AGAR</name>
<gene>
    <name evidence="5" type="ORF">B0H16DRAFT_1716247</name>
</gene>
<accession>A0AAD7NNI9</accession>
<sequence length="561" mass="62240">MASYATWADSRPRENLGSKNKIDFGVASYDCSRAIWLAYDRDLFPTFRQLRTVTIGCDGPFLRPVHDLLAHLPALQNLTLSGMHGSYTGPCEYIPLFLFGTACTRFALNASCAPADLAHALGPAPAPYTRAVTGLSLLLPLAPFCGLESPHALFTHFPRLATLRLVISNALPEDDPDRCDGVETVDVEDLPDILAAVLRAPTELAHTVIEWDLSCDVVGMLPALVDLHTLVPQVRIEKAGTVVVGMKKEGRGFAFQTLRLNAWPTPVVYCGITPSAWLFLRALHWVPHPTPRCAAVALTSKSFKKSVNRAGTTLLQKTGQIERTVDREFTDEEAKFKTFEKECQALQKDSKAYWDAMRAMTAAQTRIADTLETFYGAADRTSEGAMAGHAYKRSVDDLDGGFGRELDGPYRTTISEPLGKMCAYFPVVNEHIAKRNKKLLDYDSARSKVRKLIDKPSKDPTKLPKAQQEHDEAKEVFDILNDQLVAELPPLMDLRVPYFDPSFETMIRMQSKFAEEGYEKLSGVQRYFADTIRDDYAAGQLDAQVEGVLQEMRELSICGAN</sequence>
<dbReference type="GO" id="GO:0007015">
    <property type="term" value="P:actin filament organization"/>
    <property type="evidence" value="ECO:0007669"/>
    <property type="project" value="InterPro"/>
</dbReference>
<dbReference type="SMART" id="SM00721">
    <property type="entry name" value="BAR"/>
    <property type="match status" value="1"/>
</dbReference>
<dbReference type="GO" id="GO:0043332">
    <property type="term" value="C:mating projection tip"/>
    <property type="evidence" value="ECO:0007669"/>
    <property type="project" value="TreeGrafter"/>
</dbReference>
<evidence type="ECO:0000256" key="1">
    <source>
        <dbReference type="ARBA" id="ARBA00004245"/>
    </source>
</evidence>
<dbReference type="GO" id="GO:0008289">
    <property type="term" value="F:lipid binding"/>
    <property type="evidence" value="ECO:0007669"/>
    <property type="project" value="TreeGrafter"/>
</dbReference>